<proteinExistence type="predicted"/>
<keyword evidence="9" id="KW-1185">Reference proteome</keyword>
<evidence type="ECO:0000256" key="2">
    <source>
        <dbReference type="ARBA" id="ARBA00022692"/>
    </source>
</evidence>
<comment type="subcellular location">
    <subcellularLocation>
        <location evidence="1">Endomembrane system</location>
        <topology evidence="1">Multi-pass membrane protein</topology>
    </subcellularLocation>
</comment>
<feature type="region of interest" description="Disordered" evidence="5">
    <location>
        <begin position="1"/>
        <end position="100"/>
    </location>
</feature>
<evidence type="ECO:0000313" key="8">
    <source>
        <dbReference type="EMBL" id="RDG36319.1"/>
    </source>
</evidence>
<gene>
    <name evidence="8" type="ORF">DVH02_20645</name>
</gene>
<keyword evidence="3 6" id="KW-1133">Transmembrane helix</keyword>
<dbReference type="PANTHER" id="PTHR39535:SF2">
    <property type="entry name" value="HTTM DOMAIN-CONTAINING PROTEIN"/>
    <property type="match status" value="1"/>
</dbReference>
<evidence type="ECO:0000256" key="1">
    <source>
        <dbReference type="ARBA" id="ARBA00004127"/>
    </source>
</evidence>
<feature type="transmembrane region" description="Helical" evidence="6">
    <location>
        <begin position="292"/>
        <end position="312"/>
    </location>
</feature>
<feature type="transmembrane region" description="Helical" evidence="6">
    <location>
        <begin position="224"/>
        <end position="243"/>
    </location>
</feature>
<evidence type="ECO:0000256" key="6">
    <source>
        <dbReference type="SAM" id="Phobius"/>
    </source>
</evidence>
<dbReference type="AlphaFoldDB" id="A0A370B7F1"/>
<name>A0A370B7F1_9ACTN</name>
<dbReference type="InterPro" id="IPR052964">
    <property type="entry name" value="Sporulation_signal_mat"/>
</dbReference>
<feature type="transmembrane region" description="Helical" evidence="6">
    <location>
        <begin position="173"/>
        <end position="194"/>
    </location>
</feature>
<dbReference type="PANTHER" id="PTHR39535">
    <property type="entry name" value="SPORULATION-DELAYING PROTEIN SDPB"/>
    <property type="match status" value="1"/>
</dbReference>
<feature type="compositionally biased region" description="Gly residues" evidence="5">
    <location>
        <begin position="80"/>
        <end position="90"/>
    </location>
</feature>
<feature type="compositionally biased region" description="Gly residues" evidence="5">
    <location>
        <begin position="60"/>
        <end position="72"/>
    </location>
</feature>
<evidence type="ECO:0000256" key="3">
    <source>
        <dbReference type="ARBA" id="ARBA00022989"/>
    </source>
</evidence>
<dbReference type="GO" id="GO:0012505">
    <property type="term" value="C:endomembrane system"/>
    <property type="evidence" value="ECO:0007669"/>
    <property type="project" value="UniProtKB-SubCell"/>
</dbReference>
<protein>
    <submittedName>
        <fullName evidence="8">HTTM domain-containing protein</fullName>
    </submittedName>
</protein>
<feature type="transmembrane region" description="Helical" evidence="6">
    <location>
        <begin position="264"/>
        <end position="286"/>
    </location>
</feature>
<dbReference type="InterPro" id="IPR011020">
    <property type="entry name" value="HTTM-like"/>
</dbReference>
<keyword evidence="4 6" id="KW-0472">Membrane</keyword>
<organism evidence="8 9">
    <name type="scientific">Streptomyces corynorhini</name>
    <dbReference type="NCBI Taxonomy" id="2282652"/>
    <lineage>
        <taxon>Bacteria</taxon>
        <taxon>Bacillati</taxon>
        <taxon>Actinomycetota</taxon>
        <taxon>Actinomycetes</taxon>
        <taxon>Kitasatosporales</taxon>
        <taxon>Streptomycetaceae</taxon>
        <taxon>Streptomyces</taxon>
    </lineage>
</organism>
<dbReference type="Proteomes" id="UP000253741">
    <property type="component" value="Unassembled WGS sequence"/>
</dbReference>
<feature type="transmembrane region" description="Helical" evidence="6">
    <location>
        <begin position="324"/>
        <end position="351"/>
    </location>
</feature>
<dbReference type="SMART" id="SM00752">
    <property type="entry name" value="HTTM"/>
    <property type="match status" value="1"/>
</dbReference>
<keyword evidence="2 6" id="KW-0812">Transmembrane</keyword>
<reference evidence="8 9" key="1">
    <citation type="submission" date="2018-07" db="EMBL/GenBank/DDBJ databases">
        <title>Streptomyces species from bats.</title>
        <authorList>
            <person name="Dunlap C."/>
        </authorList>
    </citation>
    <scope>NUCLEOTIDE SEQUENCE [LARGE SCALE GENOMIC DNA]</scope>
    <source>
        <strain evidence="8 9">AC230</strain>
    </source>
</reference>
<comment type="caution">
    <text evidence="8">The sequence shown here is derived from an EMBL/GenBank/DDBJ whole genome shotgun (WGS) entry which is preliminary data.</text>
</comment>
<feature type="region of interest" description="Disordered" evidence="5">
    <location>
        <begin position="472"/>
        <end position="499"/>
    </location>
</feature>
<evidence type="ECO:0000313" key="9">
    <source>
        <dbReference type="Proteomes" id="UP000253741"/>
    </source>
</evidence>
<dbReference type="RefSeq" id="WP_114625316.1">
    <property type="nucleotide sequence ID" value="NZ_QQNA01000164.1"/>
</dbReference>
<feature type="transmembrane region" description="Helical" evidence="6">
    <location>
        <begin position="419"/>
        <end position="437"/>
    </location>
</feature>
<evidence type="ECO:0000256" key="4">
    <source>
        <dbReference type="ARBA" id="ARBA00023136"/>
    </source>
</evidence>
<feature type="compositionally biased region" description="Basic and acidic residues" evidence="5">
    <location>
        <begin position="31"/>
        <end position="45"/>
    </location>
</feature>
<feature type="compositionally biased region" description="Basic and acidic residues" evidence="5">
    <location>
        <begin position="1"/>
        <end position="18"/>
    </location>
</feature>
<sequence>MSERASGRVDEQPDKQPDEQPGGQAGGQPGEHPDEQPGGRPDEQPSARSDGQADAQAGGRPHGQSGGEAGGRPGEKRPGKPGGGKPGARPGGRSAVERRAAHAVQRVTTLTFGRYQSAVVRIGFAGTWLLFLLRELPHRRELYGPDSPWGWDLAEQLIARNGAFTALMWSDSAVWFEVVYGLAVLSSVLLLLGWRTRTMSVFFMFGVLSLQNRSIFMGDGGDNVIHLMAIYLVLTRCGQVWSLDARRAARAARAAARTGAATVVPDRVGPVLWVLSGAFLLVGTVWDGSLPELWLVFLFWGMWIGQGLWWAANRYASDGETRSLLDIVANLVHNAALVVIMAEVCLVYATAGWYKIQGSRWQDGTALYYPLHLDYFSPWPVLSDLLASNALMVLVLTYGTVIVQVAFPFTLFNRRVKNVLLVAMMLEHAGIAVLLGLPFFSLAMIAADAVFLPTNFLRWLGAAVSRLRERCFPQPRPSGRSAPPGQRSDSPDQPRTLVG</sequence>
<feature type="domain" description="HTTM-like" evidence="7">
    <location>
        <begin position="109"/>
        <end position="456"/>
    </location>
</feature>
<evidence type="ECO:0000256" key="5">
    <source>
        <dbReference type="SAM" id="MobiDB-lite"/>
    </source>
</evidence>
<evidence type="ECO:0000259" key="7">
    <source>
        <dbReference type="SMART" id="SM00752"/>
    </source>
</evidence>
<accession>A0A370B7F1</accession>
<dbReference type="EMBL" id="QQNA01000164">
    <property type="protein sequence ID" value="RDG36319.1"/>
    <property type="molecule type" value="Genomic_DNA"/>
</dbReference>
<dbReference type="OrthoDB" id="128729at2"/>
<feature type="transmembrane region" description="Helical" evidence="6">
    <location>
        <begin position="385"/>
        <end position="407"/>
    </location>
</feature>